<evidence type="ECO:0000313" key="11">
    <source>
        <dbReference type="EMBL" id="EKX74139.1"/>
    </source>
</evidence>
<comment type="similarity">
    <text evidence="1 8">Belongs to the phage and mitochondrial RNA polymerase family.</text>
</comment>
<dbReference type="Proteomes" id="UP000031512">
    <property type="component" value="Unassembled WGS sequence"/>
</dbReference>
<reference evidence="11 12" key="1">
    <citation type="journal article" date="2012" name="BMC Genomics">
        <title>Comparative genomic analysis and phylogenetic position of Theileria equi.</title>
        <authorList>
            <person name="Kappmeyer L.S."/>
            <person name="Thiagarajan M."/>
            <person name="Herndon D.R."/>
            <person name="Ramsay J.D."/>
            <person name="Caler E."/>
            <person name="Djikeng A."/>
            <person name="Gillespie J.J."/>
            <person name="Lau A.O."/>
            <person name="Roalson E.H."/>
            <person name="Silva J.C."/>
            <person name="Silva M.G."/>
            <person name="Suarez C.E."/>
            <person name="Ueti M.W."/>
            <person name="Nene V.M."/>
            <person name="Mealey R.H."/>
            <person name="Knowles D.P."/>
            <person name="Brayton K.A."/>
        </authorList>
    </citation>
    <scope>NUCLEOTIDE SEQUENCE [LARGE SCALE GENOMIC DNA]</scope>
    <source>
        <strain evidence="11 12">WA</strain>
    </source>
</reference>
<keyword evidence="6 8" id="KW-0804">Transcription</keyword>
<keyword evidence="4 8" id="KW-0808">Transferase</keyword>
<evidence type="ECO:0000256" key="1">
    <source>
        <dbReference type="ARBA" id="ARBA00009493"/>
    </source>
</evidence>
<dbReference type="Gene3D" id="1.10.287.280">
    <property type="match status" value="1"/>
</dbReference>
<evidence type="ECO:0000256" key="4">
    <source>
        <dbReference type="ARBA" id="ARBA00022679"/>
    </source>
</evidence>
<evidence type="ECO:0000256" key="7">
    <source>
        <dbReference type="ARBA" id="ARBA00048552"/>
    </source>
</evidence>
<feature type="region of interest" description="Disordered" evidence="9">
    <location>
        <begin position="526"/>
        <end position="549"/>
    </location>
</feature>
<dbReference type="KEGG" id="beq:BEWA_041770"/>
<dbReference type="Gene3D" id="1.10.150.20">
    <property type="entry name" value="5' to 3' exonuclease, C-terminal subdomain"/>
    <property type="match status" value="1"/>
</dbReference>
<sequence length="1194" mass="135678">MPKAGRCYLAQLEALLYRNLGYKCPRKRSHLDMCRHISGLGSRINLLGLPNISLGGPTGTLTQQKRLINSGPLPSTNEHIPVQDSSGTDASAQESEIAEDERGSDATVEPKRDLLEITKEEVRNRGLYIIYWLSTNKFGHIRGMHDKVINLFKRAEKFASLYGFVLMDIRPEDLMKHVESANSLKELFSPEFIEAQKELLYIGKQLPLLKKEEKERFEKQLEDAHNHFNNVVIPTEVALGRFPEKEPTLNPDGSQRRTYIHNVKRQFIIERLGFTEAFKSARVDASNLLEIRPPTDIPALNDICNQWVNDMSEFISRDRSRNEECIIPPQLNEKVLASETVRFALQLMCFPAYASDSKGNMGSFLRRMIQQPASNQVLLVNASVRLGEEISKIYVSTMKELEKEYNIQSSNFSEDDVHEKQDPLANTDENVDNKSLLENPGKKSSFTVTALSGASRARVISNVTNHAGDSLQTVHADGPPVDDFKRWNVRQNAAIGGYLFNALVKSCYVEVDIATALKQENSSFIDEDHPIDNATKRNSDETQKSKRNEKKIFSRIRKSRFDESKVEIPAFVHKILRNGVRTYGTLEMKECCMLKLRDVVARGLINLSALPMICEPKPWVTVSQGGSLILKHYFIRTTNRASFDIRVFDLSNVFSITNSFGKVPWKINAGVLDVLKKLWDADSSVPMRAYLPDKSCLKEKGETKNTSDSKEIYNPKNRWANEEDKVRIANAISECSLFERRIYIAENFIHEQKLYLPASIDFRGRLYPLSPYLNHACDDACRSLLTFSEVRPLGERGLFWLKVHVSNLYGIDKLPFDDRIVWVDNQMSSIEKLVKNPFSDSSQDFWSKAEKPFQFFASACELVSAIHSKDPHKYLSSIPVQQDGSCNGLQHYSALGRDYNGGLSVNLIDTDKPQDVYKKVLLEVISKVTREFQRAPPTSGAVGIANTPYDCAKLCIDHGLLKRKTVKQTVMTICYGVTRMGAIDQIDNKLKDEASLDHLHPYARRRLATYIAGKVFGSIKTIFNEAMNIKKWLDGISSAHTKFNIPVTWISPIGLPCEQPYCKVDSSVLHTEMQAMRIVDLKSAHLDKRRQRMAFPPNFIHSLDASHLMFTAREIFKSCTSFASVHDSYWIHADRVDFMRSELRKGFVNMYKRPILEDLYSTCVRRLGEGVVSEPPDTGKLDIESVLDSQYFFH</sequence>
<evidence type="ECO:0000256" key="6">
    <source>
        <dbReference type="ARBA" id="ARBA00023163"/>
    </source>
</evidence>
<gene>
    <name evidence="11" type="ORF">BEWA_041770</name>
</gene>
<evidence type="ECO:0000256" key="5">
    <source>
        <dbReference type="ARBA" id="ARBA00022695"/>
    </source>
</evidence>
<evidence type="ECO:0000256" key="8">
    <source>
        <dbReference type="RuleBase" id="RU003805"/>
    </source>
</evidence>
<dbReference type="InterPro" id="IPR029262">
    <property type="entry name" value="RPOL_N"/>
</dbReference>
<protein>
    <recommendedName>
        <fullName evidence="2 8">DNA-directed RNA polymerase</fullName>
        <ecNumber evidence="2 8">2.7.7.6</ecNumber>
    </recommendedName>
</protein>
<dbReference type="EMBL" id="ACOU01000002">
    <property type="protein sequence ID" value="EKX74139.1"/>
    <property type="molecule type" value="Genomic_DNA"/>
</dbReference>
<feature type="compositionally biased region" description="Polar residues" evidence="9">
    <location>
        <begin position="67"/>
        <end position="94"/>
    </location>
</feature>
<comment type="function">
    <text evidence="8">DNA-dependent RNA polymerase catalyzes the transcription of DNA into RNA using the four ribonucleoside triphosphates as substrates.</text>
</comment>
<dbReference type="GO" id="GO:0006390">
    <property type="term" value="P:mitochondrial transcription"/>
    <property type="evidence" value="ECO:0007669"/>
    <property type="project" value="TreeGrafter"/>
</dbReference>
<comment type="caution">
    <text evidence="11">The sequence shown here is derived from an EMBL/GenBank/DDBJ whole genome shotgun (WGS) entry which is preliminary data.</text>
</comment>
<dbReference type="InterPro" id="IPR046950">
    <property type="entry name" value="DNA-dir_Rpol_C_phage-type"/>
</dbReference>
<dbReference type="PANTHER" id="PTHR10102">
    <property type="entry name" value="DNA-DIRECTED RNA POLYMERASE, MITOCHONDRIAL"/>
    <property type="match status" value="1"/>
</dbReference>
<evidence type="ECO:0000259" key="10">
    <source>
        <dbReference type="SMART" id="SM01311"/>
    </source>
</evidence>
<keyword evidence="3 8" id="KW-0240">DNA-directed RNA polymerase</keyword>
<dbReference type="GO" id="GO:0034245">
    <property type="term" value="C:mitochondrial DNA-directed RNA polymerase complex"/>
    <property type="evidence" value="ECO:0007669"/>
    <property type="project" value="TreeGrafter"/>
</dbReference>
<comment type="catalytic activity">
    <reaction evidence="7 8">
        <text>RNA(n) + a ribonucleoside 5'-triphosphate = RNA(n+1) + diphosphate</text>
        <dbReference type="Rhea" id="RHEA:21248"/>
        <dbReference type="Rhea" id="RHEA-COMP:14527"/>
        <dbReference type="Rhea" id="RHEA-COMP:17342"/>
        <dbReference type="ChEBI" id="CHEBI:33019"/>
        <dbReference type="ChEBI" id="CHEBI:61557"/>
        <dbReference type="ChEBI" id="CHEBI:140395"/>
        <dbReference type="EC" id="2.7.7.6"/>
    </reaction>
</comment>
<dbReference type="SMART" id="SM01311">
    <property type="entry name" value="RPOL_N"/>
    <property type="match status" value="1"/>
</dbReference>
<dbReference type="Pfam" id="PF00940">
    <property type="entry name" value="RNA_pol"/>
    <property type="match status" value="1"/>
</dbReference>
<dbReference type="PROSITE" id="PS00900">
    <property type="entry name" value="RNA_POL_PHAGE_1"/>
    <property type="match status" value="1"/>
</dbReference>
<feature type="compositionally biased region" description="Basic and acidic residues" evidence="9">
    <location>
        <begin position="100"/>
        <end position="109"/>
    </location>
</feature>
<feature type="region of interest" description="Disordered" evidence="9">
    <location>
        <begin position="67"/>
        <end position="109"/>
    </location>
</feature>
<proteinExistence type="inferred from homology"/>
<dbReference type="InterPro" id="IPR037159">
    <property type="entry name" value="RNA_POL_N_sf"/>
</dbReference>
<dbReference type="GeneID" id="15807587"/>
<dbReference type="Gene3D" id="1.10.1320.10">
    <property type="entry name" value="DNA-directed RNA polymerase, N-terminal domain"/>
    <property type="match status" value="1"/>
</dbReference>
<evidence type="ECO:0000256" key="3">
    <source>
        <dbReference type="ARBA" id="ARBA00022478"/>
    </source>
</evidence>
<accession>L1LFT7</accession>
<dbReference type="OrthoDB" id="276422at2759"/>
<keyword evidence="5 8" id="KW-0548">Nucleotidyltransferase</keyword>
<dbReference type="Pfam" id="PF14700">
    <property type="entry name" value="RPOL_N"/>
    <property type="match status" value="1"/>
</dbReference>
<dbReference type="PROSITE" id="PS00489">
    <property type="entry name" value="RNA_POL_PHAGE_2"/>
    <property type="match status" value="1"/>
</dbReference>
<dbReference type="STRING" id="1537102.L1LFT7"/>
<evidence type="ECO:0000256" key="2">
    <source>
        <dbReference type="ARBA" id="ARBA00012418"/>
    </source>
</evidence>
<dbReference type="GO" id="GO:0003899">
    <property type="term" value="F:DNA-directed RNA polymerase activity"/>
    <property type="evidence" value="ECO:0007669"/>
    <property type="project" value="UniProtKB-EC"/>
</dbReference>
<feature type="domain" description="DNA-directed RNA polymerase N-terminal" evidence="10">
    <location>
        <begin position="264"/>
        <end position="662"/>
    </location>
</feature>
<dbReference type="GO" id="GO:0003677">
    <property type="term" value="F:DNA binding"/>
    <property type="evidence" value="ECO:0007669"/>
    <property type="project" value="InterPro"/>
</dbReference>
<keyword evidence="12" id="KW-1185">Reference proteome</keyword>
<dbReference type="PANTHER" id="PTHR10102:SF0">
    <property type="entry name" value="DNA-DIRECTED RNA POLYMERASE, MITOCHONDRIAL"/>
    <property type="match status" value="1"/>
</dbReference>
<evidence type="ECO:0000313" key="12">
    <source>
        <dbReference type="Proteomes" id="UP000031512"/>
    </source>
</evidence>
<evidence type="ECO:0000256" key="9">
    <source>
        <dbReference type="SAM" id="MobiDB-lite"/>
    </source>
</evidence>
<dbReference type="RefSeq" id="XP_004833591.1">
    <property type="nucleotide sequence ID" value="XM_004833534.1"/>
</dbReference>
<dbReference type="AlphaFoldDB" id="L1LFT7"/>
<dbReference type="InterPro" id="IPR002092">
    <property type="entry name" value="DNA-dir_Rpol_phage-type"/>
</dbReference>
<name>L1LFT7_THEEQ</name>
<dbReference type="SUPFAM" id="SSF56672">
    <property type="entry name" value="DNA/RNA polymerases"/>
    <property type="match status" value="1"/>
</dbReference>
<feature type="region of interest" description="Disordered" evidence="9">
    <location>
        <begin position="410"/>
        <end position="439"/>
    </location>
</feature>
<dbReference type="InterPro" id="IPR043502">
    <property type="entry name" value="DNA/RNA_pol_sf"/>
</dbReference>
<dbReference type="EC" id="2.7.7.6" evidence="2 8"/>
<organism evidence="11 12">
    <name type="scientific">Theileria equi strain WA</name>
    <dbReference type="NCBI Taxonomy" id="1537102"/>
    <lineage>
        <taxon>Eukaryota</taxon>
        <taxon>Sar</taxon>
        <taxon>Alveolata</taxon>
        <taxon>Apicomplexa</taxon>
        <taxon>Aconoidasida</taxon>
        <taxon>Piroplasmida</taxon>
        <taxon>Theileriidae</taxon>
        <taxon>Theileria</taxon>
    </lineage>
</organism>
<dbReference type="eggNOG" id="KOG1038">
    <property type="taxonomic scope" value="Eukaryota"/>
</dbReference>
<dbReference type="VEuPathDB" id="PiroplasmaDB:BEWA_041770"/>